<dbReference type="AlphaFoldDB" id="A0A853ALF1"/>
<evidence type="ECO:0000256" key="1">
    <source>
        <dbReference type="SAM" id="MobiDB-lite"/>
    </source>
</evidence>
<dbReference type="RefSeq" id="WP_179723457.1">
    <property type="nucleotide sequence ID" value="NZ_BAABFH010000001.1"/>
</dbReference>
<proteinExistence type="predicted"/>
<comment type="caution">
    <text evidence="2">The sequence shown here is derived from an EMBL/GenBank/DDBJ whole genome shotgun (WGS) entry which is preliminary data.</text>
</comment>
<keyword evidence="3" id="KW-1185">Reference proteome</keyword>
<dbReference type="PRINTS" id="PR00413">
    <property type="entry name" value="HADHALOGNASE"/>
</dbReference>
<dbReference type="InterPro" id="IPR036412">
    <property type="entry name" value="HAD-like_sf"/>
</dbReference>
<dbReference type="InterPro" id="IPR023214">
    <property type="entry name" value="HAD_sf"/>
</dbReference>
<feature type="region of interest" description="Disordered" evidence="1">
    <location>
        <begin position="215"/>
        <end position="239"/>
    </location>
</feature>
<dbReference type="Pfam" id="PF00702">
    <property type="entry name" value="Hydrolase"/>
    <property type="match status" value="1"/>
</dbReference>
<evidence type="ECO:0000313" key="2">
    <source>
        <dbReference type="EMBL" id="NYI85572.1"/>
    </source>
</evidence>
<dbReference type="Gene3D" id="1.10.150.240">
    <property type="entry name" value="Putative phosphatase, domain 2"/>
    <property type="match status" value="1"/>
</dbReference>
<gene>
    <name evidence="2" type="ORF">HNR68_004202</name>
</gene>
<keyword evidence="2" id="KW-0378">Hydrolase</keyword>
<dbReference type="PANTHER" id="PTHR47829:SF1">
    <property type="entry name" value="HAD FAMILY PHOSPHATASE"/>
    <property type="match status" value="1"/>
</dbReference>
<dbReference type="Proteomes" id="UP000587002">
    <property type="component" value="Unassembled WGS sequence"/>
</dbReference>
<dbReference type="SFLD" id="SFLDS00003">
    <property type="entry name" value="Haloacid_Dehalogenase"/>
    <property type="match status" value="1"/>
</dbReference>
<dbReference type="GO" id="GO:0016787">
    <property type="term" value="F:hydrolase activity"/>
    <property type="evidence" value="ECO:0007669"/>
    <property type="project" value="UniProtKB-KW"/>
</dbReference>
<reference evidence="2 3" key="1">
    <citation type="submission" date="2020-07" db="EMBL/GenBank/DDBJ databases">
        <title>Sequencing the genomes of 1000 actinobacteria strains.</title>
        <authorList>
            <person name="Klenk H.-P."/>
        </authorList>
    </citation>
    <scope>NUCLEOTIDE SEQUENCE [LARGE SCALE GENOMIC DNA]</scope>
    <source>
        <strain evidence="2 3">DSM 44065</strain>
    </source>
</reference>
<accession>A0A853ALF1</accession>
<evidence type="ECO:0000313" key="3">
    <source>
        <dbReference type="Proteomes" id="UP000587002"/>
    </source>
</evidence>
<dbReference type="SUPFAM" id="SSF56784">
    <property type="entry name" value="HAD-like"/>
    <property type="match status" value="1"/>
</dbReference>
<dbReference type="InterPro" id="IPR052898">
    <property type="entry name" value="ACAD10-like"/>
</dbReference>
<name>A0A853ALF1_9PSEU</name>
<dbReference type="CDD" id="cd02603">
    <property type="entry name" value="HAD_sEH-N_like"/>
    <property type="match status" value="1"/>
</dbReference>
<dbReference type="PANTHER" id="PTHR47829">
    <property type="entry name" value="HYDROLASE, PUTATIVE (AFU_ORTHOLOGUE AFUA_1G12880)-RELATED"/>
    <property type="match status" value="1"/>
</dbReference>
<dbReference type="SFLD" id="SFLDG01129">
    <property type="entry name" value="C1.5:_HAD__Beta-PGM__Phosphata"/>
    <property type="match status" value="1"/>
</dbReference>
<dbReference type="InterPro" id="IPR023198">
    <property type="entry name" value="PGP-like_dom2"/>
</dbReference>
<dbReference type="Gene3D" id="3.40.50.1000">
    <property type="entry name" value="HAD superfamily/HAD-like"/>
    <property type="match status" value="1"/>
</dbReference>
<dbReference type="EMBL" id="JACCFJ010000001">
    <property type="protein sequence ID" value="NYI85572.1"/>
    <property type="molecule type" value="Genomic_DNA"/>
</dbReference>
<protein>
    <submittedName>
        <fullName evidence="2">Putative hydrolase of the HAD superfamily</fullName>
    </submittedName>
</protein>
<organism evidence="2 3">
    <name type="scientific">Saccharopolyspora hordei</name>
    <dbReference type="NCBI Taxonomy" id="1838"/>
    <lineage>
        <taxon>Bacteria</taxon>
        <taxon>Bacillati</taxon>
        <taxon>Actinomycetota</taxon>
        <taxon>Actinomycetes</taxon>
        <taxon>Pseudonocardiales</taxon>
        <taxon>Pseudonocardiaceae</taxon>
        <taxon>Saccharopolyspora</taxon>
    </lineage>
</organism>
<sequence>MGSGDATRPARAVVFDYGGVLTTPSRVALRGWMEQEGVLPETFSAALKEWLSRSAPPGTPIHRLETGEISAEEFNRTLAQRLRTRDGGPVAPEGLLQRMFARLDSEPAMLDLVRALRQRGVRTALLSNSWGNEYPWDVLDGLFEVTVVSADVRLRKPDPRIYRLVLDRLGLPAEQVVFVDDGAPNVDAAEQLGMRAVLHTDPADTRARIAELTATPVDVEPPIAPDGAAGAAPRGKETR</sequence>
<dbReference type="InterPro" id="IPR006439">
    <property type="entry name" value="HAD-SF_hydro_IA"/>
</dbReference>
<dbReference type="NCBIfam" id="TIGR01509">
    <property type="entry name" value="HAD-SF-IA-v3"/>
    <property type="match status" value="1"/>
</dbReference>